<sequence>MYTPPPLPVPIFSFLVRYGINFLILAMLVRAIASWFRMDERYAFIRFLARLTDPFIVPARRVVGQVGMFDLSFFVAWFGLLILQVLLLQALPYGW</sequence>
<proteinExistence type="predicted"/>
<evidence type="ECO:0000313" key="3">
    <source>
        <dbReference type="Proteomes" id="UP000635565"/>
    </source>
</evidence>
<organism evidence="2 3">
    <name type="scientific">Dictyobacter formicarum</name>
    <dbReference type="NCBI Taxonomy" id="2778368"/>
    <lineage>
        <taxon>Bacteria</taxon>
        <taxon>Bacillati</taxon>
        <taxon>Chloroflexota</taxon>
        <taxon>Ktedonobacteria</taxon>
        <taxon>Ktedonobacterales</taxon>
        <taxon>Dictyobacteraceae</taxon>
        <taxon>Dictyobacter</taxon>
    </lineage>
</organism>
<dbReference type="Pfam" id="PF02325">
    <property type="entry name" value="CCB3_YggT"/>
    <property type="match status" value="1"/>
</dbReference>
<accession>A0ABQ3VV18</accession>
<keyword evidence="1" id="KW-1133">Transmembrane helix</keyword>
<name>A0ABQ3VV18_9CHLR</name>
<protein>
    <recommendedName>
        <fullName evidence="4">YggT family protein</fullName>
    </recommendedName>
</protein>
<evidence type="ECO:0000313" key="2">
    <source>
        <dbReference type="EMBL" id="GHO89484.1"/>
    </source>
</evidence>
<comment type="caution">
    <text evidence="2">The sequence shown here is derived from an EMBL/GenBank/DDBJ whole genome shotgun (WGS) entry which is preliminary data.</text>
</comment>
<gene>
    <name evidence="2" type="ORF">KSZ_74900</name>
</gene>
<dbReference type="Proteomes" id="UP000635565">
    <property type="component" value="Unassembled WGS sequence"/>
</dbReference>
<reference evidence="2 3" key="1">
    <citation type="journal article" date="2021" name="Int. J. Syst. Evol. Microbiol.">
        <title>Reticulibacter mediterranei gen. nov., sp. nov., within the new family Reticulibacteraceae fam. nov., and Ktedonospora formicarum gen. nov., sp. nov., Ktedonobacter robiniae sp. nov., Dictyobacter formicarum sp. nov. and Dictyobacter arantiisoli sp. nov., belonging to the class Ktedonobacteria.</title>
        <authorList>
            <person name="Yabe S."/>
            <person name="Zheng Y."/>
            <person name="Wang C.M."/>
            <person name="Sakai Y."/>
            <person name="Abe K."/>
            <person name="Yokota A."/>
            <person name="Donadio S."/>
            <person name="Cavaletti L."/>
            <person name="Monciardini P."/>
        </authorList>
    </citation>
    <scope>NUCLEOTIDE SEQUENCE [LARGE SCALE GENOMIC DNA]</scope>
    <source>
        <strain evidence="2 3">SOSP1-9</strain>
    </source>
</reference>
<dbReference type="EMBL" id="BNJJ01000038">
    <property type="protein sequence ID" value="GHO89484.1"/>
    <property type="molecule type" value="Genomic_DNA"/>
</dbReference>
<feature type="transmembrane region" description="Helical" evidence="1">
    <location>
        <begin position="15"/>
        <end position="36"/>
    </location>
</feature>
<dbReference type="InterPro" id="IPR003425">
    <property type="entry name" value="CCB3/YggT"/>
</dbReference>
<keyword evidence="1" id="KW-0472">Membrane</keyword>
<feature type="transmembrane region" description="Helical" evidence="1">
    <location>
        <begin position="71"/>
        <end position="91"/>
    </location>
</feature>
<evidence type="ECO:0008006" key="4">
    <source>
        <dbReference type="Google" id="ProtNLM"/>
    </source>
</evidence>
<dbReference type="RefSeq" id="WP_201367057.1">
    <property type="nucleotide sequence ID" value="NZ_BNJJ01000038.1"/>
</dbReference>
<evidence type="ECO:0000256" key="1">
    <source>
        <dbReference type="SAM" id="Phobius"/>
    </source>
</evidence>
<keyword evidence="3" id="KW-1185">Reference proteome</keyword>
<keyword evidence="1" id="KW-0812">Transmembrane</keyword>